<keyword evidence="3" id="KW-0808">Transferase</keyword>
<evidence type="ECO:0000313" key="5">
    <source>
        <dbReference type="EMBL" id="MBM7470437.1"/>
    </source>
</evidence>
<dbReference type="SUPFAM" id="SSF53335">
    <property type="entry name" value="S-adenosyl-L-methionine-dependent methyltransferases"/>
    <property type="match status" value="1"/>
</dbReference>
<protein>
    <submittedName>
        <fullName evidence="5">SAM-dependent methyltransferase</fullName>
    </submittedName>
</protein>
<evidence type="ECO:0000256" key="1">
    <source>
        <dbReference type="ARBA" id="ARBA00008361"/>
    </source>
</evidence>
<dbReference type="Proteomes" id="UP000776164">
    <property type="component" value="Unassembled WGS sequence"/>
</dbReference>
<dbReference type="EMBL" id="JAFBBU010000001">
    <property type="protein sequence ID" value="MBM7470437.1"/>
    <property type="molecule type" value="Genomic_DNA"/>
</dbReference>
<organism evidence="5 6">
    <name type="scientific">Subtercola frigoramans</name>
    <dbReference type="NCBI Taxonomy" id="120298"/>
    <lineage>
        <taxon>Bacteria</taxon>
        <taxon>Bacillati</taxon>
        <taxon>Actinomycetota</taxon>
        <taxon>Actinomycetes</taxon>
        <taxon>Micrococcales</taxon>
        <taxon>Microbacteriaceae</taxon>
        <taxon>Subtercola</taxon>
    </lineage>
</organism>
<sequence>MTRRDPTHALSFGRAVGDYDRGRPRYPDAAVDWVLAQTLGRLGPAHAAAGPLDALDVGAGTGKFTASLLERGLNVTAVEPDPVMRTRLTDTFGSSYGTALSAVDGTAEALPVAAACADLVTFAQSWHWVDVTRASAEASRVLRPGGTLALVWNIRDDSAEWVAELGAIMGTSSAERFDSISPPVGAPLHTYAHADFYWDNTITRESLLAMVTSRSYVIALQPDARGEMLRMIELLLDEHPHLAGRTSYLLPYVTRVTLVAS</sequence>
<proteinExistence type="inferred from homology"/>
<dbReference type="Pfam" id="PF08241">
    <property type="entry name" value="Methyltransf_11"/>
    <property type="match status" value="1"/>
</dbReference>
<feature type="domain" description="Methyltransferase type 11" evidence="4">
    <location>
        <begin position="55"/>
        <end position="149"/>
    </location>
</feature>
<comment type="caution">
    <text evidence="5">The sequence shown here is derived from an EMBL/GenBank/DDBJ whole genome shotgun (WGS) entry which is preliminary data.</text>
</comment>
<accession>A0ABS2L032</accession>
<dbReference type="RefSeq" id="WP_205106196.1">
    <property type="nucleotide sequence ID" value="NZ_BAAAHT010000001.1"/>
</dbReference>
<comment type="similarity">
    <text evidence="1">Belongs to the methyltransferase superfamily.</text>
</comment>
<gene>
    <name evidence="5" type="ORF">JOE66_000071</name>
</gene>
<dbReference type="Gene3D" id="3.40.50.150">
    <property type="entry name" value="Vaccinia Virus protein VP39"/>
    <property type="match status" value="1"/>
</dbReference>
<dbReference type="CDD" id="cd02440">
    <property type="entry name" value="AdoMet_MTases"/>
    <property type="match status" value="1"/>
</dbReference>
<evidence type="ECO:0000256" key="3">
    <source>
        <dbReference type="ARBA" id="ARBA00022679"/>
    </source>
</evidence>
<dbReference type="GO" id="GO:0032259">
    <property type="term" value="P:methylation"/>
    <property type="evidence" value="ECO:0007669"/>
    <property type="project" value="UniProtKB-KW"/>
</dbReference>
<keyword evidence="6" id="KW-1185">Reference proteome</keyword>
<dbReference type="PANTHER" id="PTHR44942:SF4">
    <property type="entry name" value="METHYLTRANSFERASE TYPE 11 DOMAIN-CONTAINING PROTEIN"/>
    <property type="match status" value="1"/>
</dbReference>
<dbReference type="PANTHER" id="PTHR44942">
    <property type="entry name" value="METHYLTRANSF_11 DOMAIN-CONTAINING PROTEIN"/>
    <property type="match status" value="1"/>
</dbReference>
<dbReference type="InterPro" id="IPR029063">
    <property type="entry name" value="SAM-dependent_MTases_sf"/>
</dbReference>
<evidence type="ECO:0000313" key="6">
    <source>
        <dbReference type="Proteomes" id="UP000776164"/>
    </source>
</evidence>
<evidence type="ECO:0000256" key="2">
    <source>
        <dbReference type="ARBA" id="ARBA00022603"/>
    </source>
</evidence>
<name>A0ABS2L032_9MICO</name>
<dbReference type="InterPro" id="IPR013216">
    <property type="entry name" value="Methyltransf_11"/>
</dbReference>
<dbReference type="GO" id="GO:0008168">
    <property type="term" value="F:methyltransferase activity"/>
    <property type="evidence" value="ECO:0007669"/>
    <property type="project" value="UniProtKB-KW"/>
</dbReference>
<keyword evidence="2 5" id="KW-0489">Methyltransferase</keyword>
<reference evidence="5 6" key="1">
    <citation type="submission" date="2021-01" db="EMBL/GenBank/DDBJ databases">
        <title>Sequencing the genomes of 1000 actinobacteria strains.</title>
        <authorList>
            <person name="Klenk H.-P."/>
        </authorList>
    </citation>
    <scope>NUCLEOTIDE SEQUENCE [LARGE SCALE GENOMIC DNA]</scope>
    <source>
        <strain evidence="5 6">DSM 13057</strain>
    </source>
</reference>
<dbReference type="InterPro" id="IPR051052">
    <property type="entry name" value="Diverse_substrate_MTase"/>
</dbReference>
<evidence type="ECO:0000259" key="4">
    <source>
        <dbReference type="Pfam" id="PF08241"/>
    </source>
</evidence>